<dbReference type="Proteomes" id="UP000295252">
    <property type="component" value="Chromosome VIII"/>
</dbReference>
<dbReference type="Gramene" id="CDP03346">
    <property type="protein sequence ID" value="CDP03346"/>
    <property type="gene ID" value="GSCOC_T00041896001"/>
</dbReference>
<reference evidence="2" key="1">
    <citation type="journal article" date="2014" name="Science">
        <title>The coffee genome provides insight into the convergent evolution of caffeine biosynthesis.</title>
        <authorList>
            <person name="Denoeud F."/>
            <person name="Carretero-Paulet L."/>
            <person name="Dereeper A."/>
            <person name="Droc G."/>
            <person name="Guyot R."/>
            <person name="Pietrella M."/>
            <person name="Zheng C."/>
            <person name="Alberti A."/>
            <person name="Anthony F."/>
            <person name="Aprea G."/>
            <person name="Aury J.M."/>
            <person name="Bento P."/>
            <person name="Bernard M."/>
            <person name="Bocs S."/>
            <person name="Campa C."/>
            <person name="Cenci A."/>
            <person name="Combes M.C."/>
            <person name="Crouzillat D."/>
            <person name="Da Silva C."/>
            <person name="Daddiego L."/>
            <person name="De Bellis F."/>
            <person name="Dussert S."/>
            <person name="Garsmeur O."/>
            <person name="Gayraud T."/>
            <person name="Guignon V."/>
            <person name="Jahn K."/>
            <person name="Jamilloux V."/>
            <person name="Joet T."/>
            <person name="Labadie K."/>
            <person name="Lan T."/>
            <person name="Leclercq J."/>
            <person name="Lepelley M."/>
            <person name="Leroy T."/>
            <person name="Li L.T."/>
            <person name="Librado P."/>
            <person name="Lopez L."/>
            <person name="Munoz A."/>
            <person name="Noel B."/>
            <person name="Pallavicini A."/>
            <person name="Perrotta G."/>
            <person name="Poncet V."/>
            <person name="Pot D."/>
            <person name="Priyono X."/>
            <person name="Rigoreau M."/>
            <person name="Rouard M."/>
            <person name="Rozas J."/>
            <person name="Tranchant-Dubreuil C."/>
            <person name="VanBuren R."/>
            <person name="Zhang Q."/>
            <person name="Andrade A.C."/>
            <person name="Argout X."/>
            <person name="Bertrand B."/>
            <person name="de Kochko A."/>
            <person name="Graziosi G."/>
            <person name="Henry R.J."/>
            <person name="Jayarama X."/>
            <person name="Ming R."/>
            <person name="Nagai C."/>
            <person name="Rounsley S."/>
            <person name="Sankoff D."/>
            <person name="Giuliano G."/>
            <person name="Albert V.A."/>
            <person name="Wincker P."/>
            <person name="Lashermes P."/>
        </authorList>
    </citation>
    <scope>NUCLEOTIDE SEQUENCE [LARGE SCALE GENOMIC DNA]</scope>
    <source>
        <strain evidence="2">cv. DH200-94</strain>
    </source>
</reference>
<accession>A0A068U4B8</accession>
<gene>
    <name evidence="1" type="ORF">GSCOC_T00041896001</name>
</gene>
<dbReference type="EMBL" id="HG739093">
    <property type="protein sequence ID" value="CDP03346.1"/>
    <property type="molecule type" value="Genomic_DNA"/>
</dbReference>
<dbReference type="InParanoid" id="A0A068U4B8"/>
<evidence type="ECO:0000313" key="2">
    <source>
        <dbReference type="Proteomes" id="UP000295252"/>
    </source>
</evidence>
<proteinExistence type="predicted"/>
<keyword evidence="2" id="KW-1185">Reference proteome</keyword>
<name>A0A068U4B8_COFCA</name>
<sequence length="61" mass="7285">MLVYGNLESYLYAQCIYLVETQFQLIEYGFHRNSARRLVLQTWGVHGVYCMERSVKKVHGW</sequence>
<protein>
    <submittedName>
        <fullName evidence="1">Uncharacterized protein</fullName>
    </submittedName>
</protein>
<evidence type="ECO:0000313" key="1">
    <source>
        <dbReference type="EMBL" id="CDP03346.1"/>
    </source>
</evidence>
<dbReference type="AlphaFoldDB" id="A0A068U4B8"/>
<organism evidence="1 2">
    <name type="scientific">Coffea canephora</name>
    <name type="common">Robusta coffee</name>
    <dbReference type="NCBI Taxonomy" id="49390"/>
    <lineage>
        <taxon>Eukaryota</taxon>
        <taxon>Viridiplantae</taxon>
        <taxon>Streptophyta</taxon>
        <taxon>Embryophyta</taxon>
        <taxon>Tracheophyta</taxon>
        <taxon>Spermatophyta</taxon>
        <taxon>Magnoliopsida</taxon>
        <taxon>eudicotyledons</taxon>
        <taxon>Gunneridae</taxon>
        <taxon>Pentapetalae</taxon>
        <taxon>asterids</taxon>
        <taxon>lamiids</taxon>
        <taxon>Gentianales</taxon>
        <taxon>Rubiaceae</taxon>
        <taxon>Ixoroideae</taxon>
        <taxon>Gardenieae complex</taxon>
        <taxon>Bertiereae - Coffeeae clade</taxon>
        <taxon>Coffeeae</taxon>
        <taxon>Coffea</taxon>
    </lineage>
</organism>